<keyword evidence="2" id="KW-1185">Reference proteome</keyword>
<name>A0A1G9U974_9FIRM</name>
<reference evidence="1 2" key="1">
    <citation type="submission" date="2016-10" db="EMBL/GenBank/DDBJ databases">
        <authorList>
            <person name="de Groot N.N."/>
        </authorList>
    </citation>
    <scope>NUCLEOTIDE SEQUENCE [LARGE SCALE GENOMIC DNA]</scope>
    <source>
        <strain evidence="1 2">DSM 16981</strain>
    </source>
</reference>
<proteinExistence type="predicted"/>
<gene>
    <name evidence="1" type="ORF">SAMN05660299_01119</name>
</gene>
<dbReference type="STRING" id="349095.SAMN05660299_01119"/>
<organism evidence="1 2">
    <name type="scientific">Megasphaera paucivorans</name>
    <dbReference type="NCBI Taxonomy" id="349095"/>
    <lineage>
        <taxon>Bacteria</taxon>
        <taxon>Bacillati</taxon>
        <taxon>Bacillota</taxon>
        <taxon>Negativicutes</taxon>
        <taxon>Veillonellales</taxon>
        <taxon>Veillonellaceae</taxon>
        <taxon>Megasphaera</taxon>
    </lineage>
</organism>
<dbReference type="RefSeq" id="WP_176762886.1">
    <property type="nucleotide sequence ID" value="NZ_FNHQ01000009.1"/>
</dbReference>
<sequence length="52" mass="6136">MESRKSEYLQEFYIGQKTAEILAIDYDENQLLVAELSSKKCHQRKETMPDVK</sequence>
<evidence type="ECO:0000313" key="1">
    <source>
        <dbReference type="EMBL" id="SDM56546.1"/>
    </source>
</evidence>
<evidence type="ECO:0000313" key="2">
    <source>
        <dbReference type="Proteomes" id="UP000199309"/>
    </source>
</evidence>
<accession>A0A1G9U974</accession>
<dbReference type="AlphaFoldDB" id="A0A1G9U974"/>
<dbReference type="EMBL" id="FNHQ01000009">
    <property type="protein sequence ID" value="SDM56546.1"/>
    <property type="molecule type" value="Genomic_DNA"/>
</dbReference>
<protein>
    <submittedName>
        <fullName evidence="1">Uncharacterized protein</fullName>
    </submittedName>
</protein>
<dbReference type="Proteomes" id="UP000199309">
    <property type="component" value="Unassembled WGS sequence"/>
</dbReference>